<protein>
    <submittedName>
        <fullName evidence="1">Uncharacterized protein</fullName>
    </submittedName>
</protein>
<feature type="non-terminal residue" evidence="1">
    <location>
        <position position="1"/>
    </location>
</feature>
<dbReference type="EMBL" id="LXQA010136492">
    <property type="protein sequence ID" value="MCI23515.1"/>
    <property type="molecule type" value="Genomic_DNA"/>
</dbReference>
<evidence type="ECO:0000313" key="2">
    <source>
        <dbReference type="Proteomes" id="UP000265520"/>
    </source>
</evidence>
<reference evidence="1 2" key="1">
    <citation type="journal article" date="2018" name="Front. Plant Sci.">
        <title>Red Clover (Trifolium pratense) and Zigzag Clover (T. medium) - A Picture of Genomic Similarities and Differences.</title>
        <authorList>
            <person name="Dluhosova J."/>
            <person name="Istvanek J."/>
            <person name="Nedelnik J."/>
            <person name="Repkova J."/>
        </authorList>
    </citation>
    <scope>NUCLEOTIDE SEQUENCE [LARGE SCALE GENOMIC DNA]</scope>
    <source>
        <strain evidence="2">cv. 10/8</strain>
        <tissue evidence="1">Leaf</tissue>
    </source>
</reference>
<organism evidence="1 2">
    <name type="scientific">Trifolium medium</name>
    <dbReference type="NCBI Taxonomy" id="97028"/>
    <lineage>
        <taxon>Eukaryota</taxon>
        <taxon>Viridiplantae</taxon>
        <taxon>Streptophyta</taxon>
        <taxon>Embryophyta</taxon>
        <taxon>Tracheophyta</taxon>
        <taxon>Spermatophyta</taxon>
        <taxon>Magnoliopsida</taxon>
        <taxon>eudicotyledons</taxon>
        <taxon>Gunneridae</taxon>
        <taxon>Pentapetalae</taxon>
        <taxon>rosids</taxon>
        <taxon>fabids</taxon>
        <taxon>Fabales</taxon>
        <taxon>Fabaceae</taxon>
        <taxon>Papilionoideae</taxon>
        <taxon>50 kb inversion clade</taxon>
        <taxon>NPAAA clade</taxon>
        <taxon>Hologalegina</taxon>
        <taxon>IRL clade</taxon>
        <taxon>Trifolieae</taxon>
        <taxon>Trifolium</taxon>
    </lineage>
</organism>
<proteinExistence type="predicted"/>
<name>A0A392QJQ4_9FABA</name>
<keyword evidence="2" id="KW-1185">Reference proteome</keyword>
<comment type="caution">
    <text evidence="1">The sequence shown here is derived from an EMBL/GenBank/DDBJ whole genome shotgun (WGS) entry which is preliminary data.</text>
</comment>
<accession>A0A392QJQ4</accession>
<evidence type="ECO:0000313" key="1">
    <source>
        <dbReference type="EMBL" id="MCI23515.1"/>
    </source>
</evidence>
<dbReference type="Proteomes" id="UP000265520">
    <property type="component" value="Unassembled WGS sequence"/>
</dbReference>
<dbReference type="AlphaFoldDB" id="A0A392QJQ4"/>
<sequence>EWYEALDQHFKWLLQYRISPYFCKWADGMRVLTYTCPWPADHPKSDEYFSDPRLAAYAVPYKQVVSGYTVSCPRSLLSGIFAMRTDEIQPPVDVPQ</sequence>